<proteinExistence type="predicted"/>
<dbReference type="AlphaFoldDB" id="A0A369KU97"/>
<dbReference type="Gene3D" id="3.40.190.10">
    <property type="entry name" value="Periplasmic binding protein-like II"/>
    <property type="match status" value="2"/>
</dbReference>
<keyword evidence="2" id="KW-1185">Reference proteome</keyword>
<name>A0A369KU97_9BACT</name>
<comment type="caution">
    <text evidence="1">The sequence shown here is derived from an EMBL/GenBank/DDBJ whole genome shotgun (WGS) entry which is preliminary data.</text>
</comment>
<organism evidence="1 2">
    <name type="scientific">Spirobacillus cienkowskii</name>
    <dbReference type="NCBI Taxonomy" id="495820"/>
    <lineage>
        <taxon>Bacteria</taxon>
        <taxon>Pseudomonadati</taxon>
        <taxon>Bdellovibrionota</taxon>
        <taxon>Oligoflexia</taxon>
        <taxon>Silvanigrellales</taxon>
        <taxon>Spirobacillus</taxon>
    </lineage>
</organism>
<dbReference type="EMBL" id="QOVW01000002">
    <property type="protein sequence ID" value="RDB37338.1"/>
    <property type="molecule type" value="Genomic_DNA"/>
</dbReference>
<reference evidence="1" key="1">
    <citation type="submission" date="2018-04" db="EMBL/GenBank/DDBJ databases">
        <title>Draft genome sequence of the Candidatus Spirobacillus cienkowskii, a pathogen of freshwater Daphnia species, reconstructed from hemolymph metagenomic reads.</title>
        <authorList>
            <person name="Bresciani L."/>
            <person name="Lemos L.N."/>
            <person name="Wale N."/>
            <person name="Lin J.Y."/>
            <person name="Fernandes G.R."/>
            <person name="Duffy M.A."/>
            <person name="Rodrigues J.M."/>
        </authorList>
    </citation>
    <scope>NUCLEOTIDE SEQUENCE [LARGE SCALE GENOMIC DNA]</scope>
    <source>
        <strain evidence="1">Binning01</strain>
    </source>
</reference>
<dbReference type="SUPFAM" id="SSF53850">
    <property type="entry name" value="Periplasmic binding protein-like II"/>
    <property type="match status" value="1"/>
</dbReference>
<protein>
    <submittedName>
        <fullName evidence="1">Uncharacterized protein</fullName>
    </submittedName>
</protein>
<sequence>MNHFYLLITLGLLIIQNNTFAVSIISWWNYLKENEIAILERECSVKISLDEYYSSKEFLRKVKKFDYSVAIFGNALYDLVESKIENTANIFRSSINQYHPNVAKAFKKQKYSKKTAIGNITTSGFLFNANTVYLNETDSINKIFAKAKGKNVAIMDEPLEALKLVSQYNNNGEIDVSEASIIAFQNLVSETQTIIADDILHVVKDKKFAFAYSWSGIAFKRFFDYPDLNLKFILHPQVSYYTYDLIAPLNNNKDTFCVAKKLAEKNIIDIFVNRQHYYSPYGMPTKVNAMMEGYHNDFIETFPQFKLLEVNNKNQIKIINLWEKMILSLKIK</sequence>
<gene>
    <name evidence="1" type="ORF">DCC88_00660</name>
</gene>
<evidence type="ECO:0000313" key="1">
    <source>
        <dbReference type="EMBL" id="RDB37338.1"/>
    </source>
</evidence>
<accession>A0A369KU97</accession>
<evidence type="ECO:0000313" key="2">
    <source>
        <dbReference type="Proteomes" id="UP000253934"/>
    </source>
</evidence>
<dbReference type="Proteomes" id="UP000253934">
    <property type="component" value="Unassembled WGS sequence"/>
</dbReference>